<organism evidence="2 3">
    <name type="scientific">Paractinoplanes brasiliensis</name>
    <dbReference type="NCBI Taxonomy" id="52695"/>
    <lineage>
        <taxon>Bacteria</taxon>
        <taxon>Bacillati</taxon>
        <taxon>Actinomycetota</taxon>
        <taxon>Actinomycetes</taxon>
        <taxon>Micromonosporales</taxon>
        <taxon>Micromonosporaceae</taxon>
        <taxon>Paractinoplanes</taxon>
    </lineage>
</organism>
<dbReference type="InterPro" id="IPR002347">
    <property type="entry name" value="SDR_fam"/>
</dbReference>
<protein>
    <submittedName>
        <fullName evidence="2">Short-subunit dehydrogenase</fullName>
    </submittedName>
</protein>
<dbReference type="SUPFAM" id="SSF51735">
    <property type="entry name" value="NAD(P)-binding Rossmann-fold domains"/>
    <property type="match status" value="1"/>
</dbReference>
<dbReference type="InterPro" id="IPR036291">
    <property type="entry name" value="NAD(P)-bd_dom_sf"/>
</dbReference>
<dbReference type="EMBL" id="SNWR01000002">
    <property type="protein sequence ID" value="TDO31330.1"/>
    <property type="molecule type" value="Genomic_DNA"/>
</dbReference>
<gene>
    <name evidence="2" type="ORF">C8E87_6747</name>
</gene>
<accession>A0A4R6J762</accession>
<dbReference type="AlphaFoldDB" id="A0A4R6J762"/>
<dbReference type="PRINTS" id="PR00081">
    <property type="entry name" value="GDHRDH"/>
</dbReference>
<dbReference type="Gene3D" id="3.40.50.720">
    <property type="entry name" value="NAD(P)-binding Rossmann-like Domain"/>
    <property type="match status" value="1"/>
</dbReference>
<dbReference type="RefSeq" id="WP_133877458.1">
    <property type="nucleotide sequence ID" value="NZ_BOMD01000045.1"/>
</dbReference>
<dbReference type="Pfam" id="PF00106">
    <property type="entry name" value="adh_short"/>
    <property type="match status" value="1"/>
</dbReference>
<dbReference type="GO" id="GO:0016491">
    <property type="term" value="F:oxidoreductase activity"/>
    <property type="evidence" value="ECO:0007669"/>
    <property type="project" value="UniProtKB-KW"/>
</dbReference>
<name>A0A4R6J762_9ACTN</name>
<dbReference type="PANTHER" id="PTHR43157:SF31">
    <property type="entry name" value="PHOSPHATIDYLINOSITOL-GLYCAN BIOSYNTHESIS CLASS F PROTEIN"/>
    <property type="match status" value="1"/>
</dbReference>
<comment type="caution">
    <text evidence="2">The sequence shown here is derived from an EMBL/GenBank/DDBJ whole genome shotgun (WGS) entry which is preliminary data.</text>
</comment>
<dbReference type="PANTHER" id="PTHR43157">
    <property type="entry name" value="PHOSPHATIDYLINOSITOL-GLYCAN BIOSYNTHESIS CLASS F PROTEIN-RELATED"/>
    <property type="match status" value="1"/>
</dbReference>
<evidence type="ECO:0000313" key="2">
    <source>
        <dbReference type="EMBL" id="TDO31330.1"/>
    </source>
</evidence>
<keyword evidence="1" id="KW-0560">Oxidoreductase</keyword>
<reference evidence="2 3" key="1">
    <citation type="submission" date="2019-03" db="EMBL/GenBank/DDBJ databases">
        <title>Sequencing the genomes of 1000 actinobacteria strains.</title>
        <authorList>
            <person name="Klenk H.-P."/>
        </authorList>
    </citation>
    <scope>NUCLEOTIDE SEQUENCE [LARGE SCALE GENOMIC DNA]</scope>
    <source>
        <strain evidence="2 3">DSM 43805</strain>
    </source>
</reference>
<dbReference type="Proteomes" id="UP000294901">
    <property type="component" value="Unassembled WGS sequence"/>
</dbReference>
<dbReference type="OrthoDB" id="4577644at2"/>
<evidence type="ECO:0000256" key="1">
    <source>
        <dbReference type="ARBA" id="ARBA00023002"/>
    </source>
</evidence>
<keyword evidence="3" id="KW-1185">Reference proteome</keyword>
<evidence type="ECO:0000313" key="3">
    <source>
        <dbReference type="Proteomes" id="UP000294901"/>
    </source>
</evidence>
<sequence>MTKTIVITGASDGIGAAAARGLHGQGHRVVLVGRSPAKTRAVAEELGADHFIADFARLEEVRALAADLIARYPRIDVLANNAGGVIGKQHRTVDGFERTFQVNHLAPFWLTHLMLDTLIASRASVIQTASTGARIAGKLVLDDLEHQRDFTPERAYSTAKLYNILFTKELHRRYHDQGIAAAAFHPGVVATSFATEAQSWLRHVYRLTRPVLIGPEKGAAQLIWLAAGEPGRDWQSGTYYEKKRPARRNNPQALDPALARELWDRTAALLASKQG</sequence>
<proteinExistence type="predicted"/>